<dbReference type="WBParaSite" id="JU765_v2.g14537.t1">
    <property type="protein sequence ID" value="JU765_v2.g14537.t1"/>
    <property type="gene ID" value="JU765_v2.g14537"/>
</dbReference>
<dbReference type="Proteomes" id="UP000887576">
    <property type="component" value="Unplaced"/>
</dbReference>
<proteinExistence type="predicted"/>
<sequence length="558" mass="62682">MFSAITAMTRSFLWILFVPTIFGHVALIYPTARYPPLDFLDTARTLGPCGMPKPTNPIYTDFVVGESYNLSWTSSHLLHKGGVRINLLDASGNKIKQIYPENGEWHVNNDLTVPVVFEVGCDGCVLQIERQALEYGPSYIFRSCADINVVGTVSDENERICSGNGVFRSENDGCNCYKGFAGPACQYRVDCQTDSECGVNGKCVESPHSAIKRSCFCAFGFFGANCETEFKNEEKQDLCFNFENLVDTQPPRFEKHGLFDPNCYSKQDLNGQDFIFSRVVGADVEIILDFNTTGWVAIGWRPVDLDTICRLFPDLGVQSRRYRQIHDHRESGFVKSAFDAPLHPMDCVDMVSATVIDGRSKIQDMYSRDRSTPLLDKYFDGEFSLTAGFAVERDGRTIFMFRRNIREIEPSDHPLGPGKIFGIYAKSLDGNDDFYYHGSKNRGTTVFEFVQKEKMANNGPLVFFKDSDSKEKTMETVQVSTEIRTEQVKVESTTISTTETTTNLPVSLETEKPTTTVSLLENSIFETNSNELSSNTVNSRILTLAIFVFPFILPLLVQ</sequence>
<name>A0AC34QB97_9BILA</name>
<protein>
    <submittedName>
        <fullName evidence="2">Uncharacterized protein</fullName>
    </submittedName>
</protein>
<organism evidence="1 2">
    <name type="scientific">Panagrolaimus sp. JU765</name>
    <dbReference type="NCBI Taxonomy" id="591449"/>
    <lineage>
        <taxon>Eukaryota</taxon>
        <taxon>Metazoa</taxon>
        <taxon>Ecdysozoa</taxon>
        <taxon>Nematoda</taxon>
        <taxon>Chromadorea</taxon>
        <taxon>Rhabditida</taxon>
        <taxon>Tylenchina</taxon>
        <taxon>Panagrolaimomorpha</taxon>
        <taxon>Panagrolaimoidea</taxon>
        <taxon>Panagrolaimidae</taxon>
        <taxon>Panagrolaimus</taxon>
    </lineage>
</organism>
<accession>A0AC34QB97</accession>
<evidence type="ECO:0000313" key="1">
    <source>
        <dbReference type="Proteomes" id="UP000887576"/>
    </source>
</evidence>
<reference evidence="2" key="1">
    <citation type="submission" date="2022-11" db="UniProtKB">
        <authorList>
            <consortium name="WormBaseParasite"/>
        </authorList>
    </citation>
    <scope>IDENTIFICATION</scope>
</reference>
<evidence type="ECO:0000313" key="2">
    <source>
        <dbReference type="WBParaSite" id="JU765_v2.g14537.t1"/>
    </source>
</evidence>